<dbReference type="SUPFAM" id="SSF51735">
    <property type="entry name" value="NAD(P)-binding Rossmann-fold domains"/>
    <property type="match status" value="1"/>
</dbReference>
<dbReference type="InterPro" id="IPR036291">
    <property type="entry name" value="NAD(P)-bd_dom_sf"/>
</dbReference>
<evidence type="ECO:0000313" key="2">
    <source>
        <dbReference type="Proteomes" id="UP000758603"/>
    </source>
</evidence>
<protein>
    <recommendedName>
        <fullName evidence="3">NAD(P)-binding domain-containing protein</fullName>
    </recommendedName>
</protein>
<dbReference type="Gene3D" id="3.40.50.720">
    <property type="entry name" value="NAD(P)-binding Rossmann-like Domain"/>
    <property type="match status" value="1"/>
</dbReference>
<keyword evidence="2" id="KW-1185">Reference proteome</keyword>
<organism evidence="1 2">
    <name type="scientific">Truncatella angustata</name>
    <dbReference type="NCBI Taxonomy" id="152316"/>
    <lineage>
        <taxon>Eukaryota</taxon>
        <taxon>Fungi</taxon>
        <taxon>Dikarya</taxon>
        <taxon>Ascomycota</taxon>
        <taxon>Pezizomycotina</taxon>
        <taxon>Sordariomycetes</taxon>
        <taxon>Xylariomycetidae</taxon>
        <taxon>Amphisphaeriales</taxon>
        <taxon>Sporocadaceae</taxon>
        <taxon>Truncatella</taxon>
    </lineage>
</organism>
<accession>A0A9P9A2K4</accession>
<proteinExistence type="predicted"/>
<dbReference type="PANTHER" id="PTHR43162:SF1">
    <property type="entry name" value="PRESTALK A DIFFERENTIATION PROTEIN A"/>
    <property type="match status" value="1"/>
</dbReference>
<dbReference type="AlphaFoldDB" id="A0A9P9A2K4"/>
<comment type="caution">
    <text evidence="1">The sequence shown here is derived from an EMBL/GenBank/DDBJ whole genome shotgun (WGS) entry which is preliminary data.</text>
</comment>
<dbReference type="PANTHER" id="PTHR43162">
    <property type="match status" value="1"/>
</dbReference>
<dbReference type="Proteomes" id="UP000758603">
    <property type="component" value="Unassembled WGS sequence"/>
</dbReference>
<dbReference type="Gene3D" id="3.90.25.10">
    <property type="entry name" value="UDP-galactose 4-epimerase, domain 1"/>
    <property type="match status" value="1"/>
</dbReference>
<reference evidence="1" key="1">
    <citation type="journal article" date="2021" name="Nat. Commun.">
        <title>Genetic determinants of endophytism in the Arabidopsis root mycobiome.</title>
        <authorList>
            <person name="Mesny F."/>
            <person name="Miyauchi S."/>
            <person name="Thiergart T."/>
            <person name="Pickel B."/>
            <person name="Atanasova L."/>
            <person name="Karlsson M."/>
            <person name="Huettel B."/>
            <person name="Barry K.W."/>
            <person name="Haridas S."/>
            <person name="Chen C."/>
            <person name="Bauer D."/>
            <person name="Andreopoulos W."/>
            <person name="Pangilinan J."/>
            <person name="LaButti K."/>
            <person name="Riley R."/>
            <person name="Lipzen A."/>
            <person name="Clum A."/>
            <person name="Drula E."/>
            <person name="Henrissat B."/>
            <person name="Kohler A."/>
            <person name="Grigoriev I.V."/>
            <person name="Martin F.M."/>
            <person name="Hacquard S."/>
        </authorList>
    </citation>
    <scope>NUCLEOTIDE SEQUENCE</scope>
    <source>
        <strain evidence="1">MPI-SDFR-AT-0073</strain>
    </source>
</reference>
<dbReference type="GeneID" id="70127998"/>
<dbReference type="OrthoDB" id="9997102at2759"/>
<dbReference type="EMBL" id="JAGPXC010000001">
    <property type="protein sequence ID" value="KAH6659507.1"/>
    <property type="molecule type" value="Genomic_DNA"/>
</dbReference>
<dbReference type="RefSeq" id="XP_045963638.1">
    <property type="nucleotide sequence ID" value="XM_046099106.1"/>
</dbReference>
<dbReference type="InterPro" id="IPR051604">
    <property type="entry name" value="Ergot_Alk_Oxidoreductase"/>
</dbReference>
<gene>
    <name evidence="1" type="ORF">BKA67DRAFT_529658</name>
</gene>
<sequence length="228" mass="25869">MTILLTGGSGLRQGPDAASHGYSTVKFDIGDESTWTEPFENTQIEAVYLMEPRISEPWVPMNKFVDLAKKQGVKRFVLCAGTSAVIGKDGMGRAWEHFIELSVDYCVLRPSWFMDEKSYNHDFRVLGPEILTYDPIAEKLSKALGRKIEHVKLDEASRINGLVQAGLSDYFARFFTRLEVSASKNSEMAIGDVVEWGDRSHSKKPREVRRREQVCLAHQLVPRWLGFE</sequence>
<evidence type="ECO:0008006" key="3">
    <source>
        <dbReference type="Google" id="ProtNLM"/>
    </source>
</evidence>
<evidence type="ECO:0000313" key="1">
    <source>
        <dbReference type="EMBL" id="KAH6659507.1"/>
    </source>
</evidence>
<name>A0A9P9A2K4_9PEZI</name>